<keyword evidence="2 5" id="KW-1005">Bacterial flagellum biogenesis</keyword>
<dbReference type="STRING" id="870242.cpu_10490"/>
<dbReference type="InterPro" id="IPR003775">
    <property type="entry name" value="Flagellar_assembly_factor_FliW"/>
</dbReference>
<keyword evidence="1 5" id="KW-0963">Cytoplasm</keyword>
<keyword evidence="4 5" id="KW-0143">Chaperone</keyword>
<evidence type="ECO:0000313" key="7">
    <source>
        <dbReference type="Proteomes" id="UP000187485"/>
    </source>
</evidence>
<name>A0A1L8CUM2_9THEO</name>
<gene>
    <name evidence="5" type="primary">fliW</name>
    <name evidence="6" type="ORF">cpu_10490</name>
</gene>
<dbReference type="AlphaFoldDB" id="A0A1L8CUM2"/>
<evidence type="ECO:0000256" key="3">
    <source>
        <dbReference type="ARBA" id="ARBA00022845"/>
    </source>
</evidence>
<dbReference type="PANTHER" id="PTHR39190:SF1">
    <property type="entry name" value="FLAGELLAR ASSEMBLY FACTOR FLIW"/>
    <property type="match status" value="1"/>
</dbReference>
<dbReference type="PANTHER" id="PTHR39190">
    <property type="entry name" value="FLAGELLAR ASSEMBLY FACTOR FLIW"/>
    <property type="match status" value="1"/>
</dbReference>
<dbReference type="GO" id="GO:0044780">
    <property type="term" value="P:bacterial-type flagellum assembly"/>
    <property type="evidence" value="ECO:0007669"/>
    <property type="project" value="UniProtKB-UniRule"/>
</dbReference>
<evidence type="ECO:0000256" key="4">
    <source>
        <dbReference type="ARBA" id="ARBA00023186"/>
    </source>
</evidence>
<dbReference type="RefSeq" id="WP_075859023.1">
    <property type="nucleotide sequence ID" value="NZ_BDJK01000015.1"/>
</dbReference>
<reference evidence="7" key="1">
    <citation type="submission" date="2016-12" db="EMBL/GenBank/DDBJ databases">
        <title>Draft Genome Sequences od Carboxydothermus pertinax and islandicus, Hydrogenogenic Carboxydotrophic Bacteria.</title>
        <authorList>
            <person name="Fukuyama Y."/>
            <person name="Ohmae K."/>
            <person name="Yoneda Y."/>
            <person name="Yoshida T."/>
            <person name="Sako Y."/>
        </authorList>
    </citation>
    <scope>NUCLEOTIDE SEQUENCE [LARGE SCALE GENOMIC DNA]</scope>
    <source>
        <strain evidence="7">Ug1</strain>
    </source>
</reference>
<comment type="subcellular location">
    <subcellularLocation>
        <location evidence="5">Cytoplasm</location>
    </subcellularLocation>
</comment>
<dbReference type="GO" id="GO:0006417">
    <property type="term" value="P:regulation of translation"/>
    <property type="evidence" value="ECO:0007669"/>
    <property type="project" value="UniProtKB-KW"/>
</dbReference>
<dbReference type="EMBL" id="BDJK01000015">
    <property type="protein sequence ID" value="GAV22539.1"/>
    <property type="molecule type" value="Genomic_DNA"/>
</dbReference>
<evidence type="ECO:0000256" key="5">
    <source>
        <dbReference type="HAMAP-Rule" id="MF_01185"/>
    </source>
</evidence>
<dbReference type="HAMAP" id="MF_01185">
    <property type="entry name" value="FliW"/>
    <property type="match status" value="1"/>
</dbReference>
<dbReference type="InterPro" id="IPR024046">
    <property type="entry name" value="Flagellar_assmbl_FliW_dom_sf"/>
</dbReference>
<evidence type="ECO:0000256" key="1">
    <source>
        <dbReference type="ARBA" id="ARBA00022490"/>
    </source>
</evidence>
<comment type="function">
    <text evidence="5">Acts as an anti-CsrA protein, binds CsrA and prevents it from repressing translation of its target genes, one of which is flagellin. Binds to flagellin and participates in the assembly of the flagellum.</text>
</comment>
<dbReference type="Pfam" id="PF02623">
    <property type="entry name" value="FliW"/>
    <property type="match status" value="1"/>
</dbReference>
<keyword evidence="3 5" id="KW-0810">Translation regulation</keyword>
<comment type="subunit">
    <text evidence="5">Interacts with translational regulator CsrA and flagellin(s).</text>
</comment>
<protein>
    <recommendedName>
        <fullName evidence="5">Flagellar assembly factor FliW</fullName>
    </recommendedName>
</protein>
<dbReference type="SUPFAM" id="SSF141457">
    <property type="entry name" value="BH3618-like"/>
    <property type="match status" value="1"/>
</dbReference>
<sequence length="151" mass="17337">MRLFSPALGEIEVDESQIFSFPEGLPGFSHLKEFLLLRHREKSPFFFLIAVNEPEIYFILLDPSKFLTDYVVELGNEQQSLLNITDVKEVLSLNIVRIPPEAKEIILNLKAPVIFNLKEKIGRQVILEANYPVRYPISLIKVKEKTNASPK</sequence>
<dbReference type="Proteomes" id="UP000187485">
    <property type="component" value="Unassembled WGS sequence"/>
</dbReference>
<dbReference type="OrthoDB" id="9801235at2"/>
<keyword evidence="7" id="KW-1185">Reference proteome</keyword>
<comment type="similarity">
    <text evidence="5">Belongs to the FliW family.</text>
</comment>
<dbReference type="GO" id="GO:0005737">
    <property type="term" value="C:cytoplasm"/>
    <property type="evidence" value="ECO:0007669"/>
    <property type="project" value="UniProtKB-SubCell"/>
</dbReference>
<dbReference type="Gene3D" id="2.30.290.10">
    <property type="entry name" value="BH3618-like"/>
    <property type="match status" value="1"/>
</dbReference>
<comment type="caution">
    <text evidence="6">The sequence shown here is derived from an EMBL/GenBank/DDBJ whole genome shotgun (WGS) entry which is preliminary data.</text>
</comment>
<evidence type="ECO:0000256" key="2">
    <source>
        <dbReference type="ARBA" id="ARBA00022795"/>
    </source>
</evidence>
<evidence type="ECO:0000313" key="6">
    <source>
        <dbReference type="EMBL" id="GAV22539.1"/>
    </source>
</evidence>
<accession>A0A1L8CUM2</accession>
<proteinExistence type="inferred from homology"/>
<organism evidence="6 7">
    <name type="scientific">Carboxydothermus pertinax</name>
    <dbReference type="NCBI Taxonomy" id="870242"/>
    <lineage>
        <taxon>Bacteria</taxon>
        <taxon>Bacillati</taxon>
        <taxon>Bacillota</taxon>
        <taxon>Clostridia</taxon>
        <taxon>Thermoanaerobacterales</taxon>
        <taxon>Thermoanaerobacteraceae</taxon>
        <taxon>Carboxydothermus</taxon>
    </lineage>
</organism>